<comment type="caution">
    <text evidence="7">The sequence shown here is derived from an EMBL/GenBank/DDBJ whole genome shotgun (WGS) entry which is preliminary data.</text>
</comment>
<dbReference type="Proteomes" id="UP000178517">
    <property type="component" value="Unassembled WGS sequence"/>
</dbReference>
<name>A0A1G1ZQX0_9BACT</name>
<feature type="transmembrane region" description="Helical" evidence="5">
    <location>
        <begin position="236"/>
        <end position="253"/>
    </location>
</feature>
<dbReference type="PANTHER" id="PTHR37422:SF13">
    <property type="entry name" value="LIPOPOLYSACCHARIDE BIOSYNTHESIS PROTEIN PA4999-RELATED"/>
    <property type="match status" value="1"/>
</dbReference>
<evidence type="ECO:0000256" key="2">
    <source>
        <dbReference type="ARBA" id="ARBA00022692"/>
    </source>
</evidence>
<dbReference type="InterPro" id="IPR051533">
    <property type="entry name" value="WaaL-like"/>
</dbReference>
<evidence type="ECO:0000259" key="6">
    <source>
        <dbReference type="Pfam" id="PF04932"/>
    </source>
</evidence>
<keyword evidence="2 5" id="KW-0812">Transmembrane</keyword>
<gene>
    <name evidence="7" type="ORF">A3A04_02290</name>
</gene>
<dbReference type="PANTHER" id="PTHR37422">
    <property type="entry name" value="TEICHURONIC ACID BIOSYNTHESIS PROTEIN TUAE"/>
    <property type="match status" value="1"/>
</dbReference>
<organism evidence="7 8">
    <name type="scientific">Candidatus Harrisonbacteria bacterium RIFCSPLOWO2_01_FULL_40_28</name>
    <dbReference type="NCBI Taxonomy" id="1798406"/>
    <lineage>
        <taxon>Bacteria</taxon>
        <taxon>Candidatus Harrisoniibacteriota</taxon>
    </lineage>
</organism>
<accession>A0A1G1ZQX0</accession>
<dbReference type="EMBL" id="MHJI01000009">
    <property type="protein sequence ID" value="OGY66197.1"/>
    <property type="molecule type" value="Genomic_DNA"/>
</dbReference>
<feature type="transmembrane region" description="Helical" evidence="5">
    <location>
        <begin position="7"/>
        <end position="28"/>
    </location>
</feature>
<feature type="transmembrane region" description="Helical" evidence="5">
    <location>
        <begin position="116"/>
        <end position="137"/>
    </location>
</feature>
<dbReference type="GO" id="GO:0016020">
    <property type="term" value="C:membrane"/>
    <property type="evidence" value="ECO:0007669"/>
    <property type="project" value="UniProtKB-SubCell"/>
</dbReference>
<dbReference type="Pfam" id="PF04932">
    <property type="entry name" value="Wzy_C"/>
    <property type="match status" value="1"/>
</dbReference>
<evidence type="ECO:0000256" key="1">
    <source>
        <dbReference type="ARBA" id="ARBA00004141"/>
    </source>
</evidence>
<evidence type="ECO:0000256" key="4">
    <source>
        <dbReference type="ARBA" id="ARBA00023136"/>
    </source>
</evidence>
<proteinExistence type="predicted"/>
<evidence type="ECO:0000313" key="8">
    <source>
        <dbReference type="Proteomes" id="UP000178517"/>
    </source>
</evidence>
<feature type="transmembrane region" description="Helical" evidence="5">
    <location>
        <begin position="210"/>
        <end position="230"/>
    </location>
</feature>
<dbReference type="InterPro" id="IPR007016">
    <property type="entry name" value="O-antigen_ligase-rel_domated"/>
</dbReference>
<reference evidence="7 8" key="1">
    <citation type="journal article" date="2016" name="Nat. Commun.">
        <title>Thousands of microbial genomes shed light on interconnected biogeochemical processes in an aquifer system.</title>
        <authorList>
            <person name="Anantharaman K."/>
            <person name="Brown C.T."/>
            <person name="Hug L.A."/>
            <person name="Sharon I."/>
            <person name="Castelle C.J."/>
            <person name="Probst A.J."/>
            <person name="Thomas B.C."/>
            <person name="Singh A."/>
            <person name="Wilkins M.J."/>
            <person name="Karaoz U."/>
            <person name="Brodie E.L."/>
            <person name="Williams K.H."/>
            <person name="Hubbard S.S."/>
            <person name="Banfield J.F."/>
        </authorList>
    </citation>
    <scope>NUCLEOTIDE SEQUENCE [LARGE SCALE GENOMIC DNA]</scope>
</reference>
<evidence type="ECO:0000256" key="5">
    <source>
        <dbReference type="SAM" id="Phobius"/>
    </source>
</evidence>
<feature type="transmembrane region" description="Helical" evidence="5">
    <location>
        <begin position="262"/>
        <end position="282"/>
    </location>
</feature>
<feature type="transmembrane region" description="Helical" evidence="5">
    <location>
        <begin position="177"/>
        <end position="198"/>
    </location>
</feature>
<feature type="transmembrane region" description="Helical" evidence="5">
    <location>
        <begin position="388"/>
        <end position="408"/>
    </location>
</feature>
<evidence type="ECO:0000313" key="7">
    <source>
        <dbReference type="EMBL" id="OGY66197.1"/>
    </source>
</evidence>
<feature type="domain" description="O-antigen ligase-related" evidence="6">
    <location>
        <begin position="220"/>
        <end position="365"/>
    </location>
</feature>
<protein>
    <recommendedName>
        <fullName evidence="6">O-antigen ligase-related domain-containing protein</fullName>
    </recommendedName>
</protein>
<keyword evidence="3 5" id="KW-1133">Transmembrane helix</keyword>
<dbReference type="STRING" id="1798406.A3A04_02290"/>
<evidence type="ECO:0000256" key="3">
    <source>
        <dbReference type="ARBA" id="ARBA00022989"/>
    </source>
</evidence>
<comment type="subcellular location">
    <subcellularLocation>
        <location evidence="1">Membrane</location>
        <topology evidence="1">Multi-pass membrane protein</topology>
    </subcellularLocation>
</comment>
<feature type="transmembrane region" description="Helical" evidence="5">
    <location>
        <begin position="87"/>
        <end position="104"/>
    </location>
</feature>
<feature type="transmembrane region" description="Helical" evidence="5">
    <location>
        <begin position="40"/>
        <end position="61"/>
    </location>
</feature>
<feature type="transmembrane region" description="Helical" evidence="5">
    <location>
        <begin position="348"/>
        <end position="368"/>
    </location>
</feature>
<dbReference type="AlphaFoldDB" id="A0A1G1ZQX0"/>
<keyword evidence="4 5" id="KW-0472">Membrane</keyword>
<feature type="transmembrane region" description="Helical" evidence="5">
    <location>
        <begin position="66"/>
        <end position="81"/>
    </location>
</feature>
<sequence length="431" mass="49570">MERMYKIGAFSLYVLVVCIPFVLKKFLASLYGIDQEYMKAFVYASDFALLLLFTCGIYFIIMRREYVWFFGFSPLVISLFADNFSIGLYYGIRFSVLCIAIYGISEILRDNRKRMVRVCVLLGVLAVTESFLALLQWTSEGSIGLRILGEPIVDPFIQGVAKFVVDGDVLVRSYGTFLHPNILGCFLGIGFLSTVYVFIWVREYYGERYFYYRIIIGGACMFVILSGVILTFSRTSWIMLDSMLILISLYGFFTRRKWRRELFVIYGVSYIILYSILGHFVLSRITSISHDPGVELRGKYMEVGWEIIKDRPIVGVGIGNSMIHAEEHGVYNALLLFEEWQKQPTHNLYVLILAELGIAGFILFVYFVSKNAYGFLSLKGTSREWEMVLMGTLLIFILGVGMFDHFLWTIEQGRLMFVLVFGMVRGIRPRS</sequence>